<accession>A0A6M7UBA2</accession>
<proteinExistence type="predicted"/>
<gene>
    <name evidence="1" type="ORF">EB233_02695</name>
</gene>
<keyword evidence="2" id="KW-1185">Reference proteome</keyword>
<evidence type="ECO:0000313" key="2">
    <source>
        <dbReference type="Proteomes" id="UP000503339"/>
    </source>
</evidence>
<protein>
    <submittedName>
        <fullName evidence="1">Uncharacterized protein</fullName>
    </submittedName>
</protein>
<name>A0A6M7UBA2_9HYPH</name>
<dbReference type="Proteomes" id="UP000503339">
    <property type="component" value="Chromosome"/>
</dbReference>
<dbReference type="EMBL" id="CP033361">
    <property type="protein sequence ID" value="QKC74581.1"/>
    <property type="molecule type" value="Genomic_DNA"/>
</dbReference>
<dbReference type="KEGG" id="merd:EB233_02695"/>
<evidence type="ECO:0000313" key="1">
    <source>
        <dbReference type="EMBL" id="QKC74581.1"/>
    </source>
</evidence>
<reference evidence="1 2" key="1">
    <citation type="submission" date="2018-10" db="EMBL/GenBank/DDBJ databases">
        <authorList>
            <person name="Perry B.J."/>
            <person name="Sullivan J.T."/>
            <person name="Murphy R.J.T."/>
            <person name="Ramsay J.P."/>
            <person name="Ronson C.W."/>
        </authorList>
    </citation>
    <scope>NUCLEOTIDE SEQUENCE [LARGE SCALE GENOMIC DNA]</scope>
    <source>
        <strain evidence="1 2">NZP2014</strain>
    </source>
</reference>
<organism evidence="1 2">
    <name type="scientific">Mesorhizobium erdmanii</name>
    <dbReference type="NCBI Taxonomy" id="1777866"/>
    <lineage>
        <taxon>Bacteria</taxon>
        <taxon>Pseudomonadati</taxon>
        <taxon>Pseudomonadota</taxon>
        <taxon>Alphaproteobacteria</taxon>
        <taxon>Hyphomicrobiales</taxon>
        <taxon>Phyllobacteriaceae</taxon>
        <taxon>Mesorhizobium</taxon>
    </lineage>
</organism>
<sequence length="84" mass="8878">MCIQPIEEIREFLGILLVHSNDGSAAHLGGAPGTSIIDGPGAGGLLTRFVALSHSGTIIAEAPAAKRQIIIFRFVLMFYTSMIP</sequence>
<dbReference type="AlphaFoldDB" id="A0A6M7UBA2"/>